<name>M7NQX2_9BACT</name>
<evidence type="ECO:0008006" key="4">
    <source>
        <dbReference type="Google" id="ProtNLM"/>
    </source>
</evidence>
<dbReference type="EMBL" id="AODQ01000011">
    <property type="protein sequence ID" value="EMR04115.1"/>
    <property type="molecule type" value="Genomic_DNA"/>
</dbReference>
<dbReference type="Proteomes" id="UP000011910">
    <property type="component" value="Unassembled WGS sequence"/>
</dbReference>
<keyword evidence="3" id="KW-1185">Reference proteome</keyword>
<gene>
    <name evidence="2" type="ORF">ADICEAN_00738</name>
</gene>
<reference evidence="2 3" key="1">
    <citation type="journal article" date="2013" name="Genome Announc.">
        <title>Draft Genome Sequence of Cesiribacter andamanensis Strain AMV16T, Isolated from a Soil Sample from a Mud Volcano in the Andaman Islands, India.</title>
        <authorList>
            <person name="Shivaji S."/>
            <person name="Ara S."/>
            <person name="Begum Z."/>
            <person name="Srinivas T.N."/>
            <person name="Singh A."/>
            <person name="Kumar Pinnaka A."/>
        </authorList>
    </citation>
    <scope>NUCLEOTIDE SEQUENCE [LARGE SCALE GENOMIC DNA]</scope>
    <source>
        <strain evidence="2 3">AMV16</strain>
    </source>
</reference>
<evidence type="ECO:0000313" key="3">
    <source>
        <dbReference type="Proteomes" id="UP000011910"/>
    </source>
</evidence>
<evidence type="ECO:0000256" key="1">
    <source>
        <dbReference type="SAM" id="Phobius"/>
    </source>
</evidence>
<accession>M7NQX2</accession>
<keyword evidence="1" id="KW-1133">Transmembrane helix</keyword>
<proteinExistence type="predicted"/>
<keyword evidence="1" id="KW-0472">Membrane</keyword>
<comment type="caution">
    <text evidence="2">The sequence shown here is derived from an EMBL/GenBank/DDBJ whole genome shotgun (WGS) entry which is preliminary data.</text>
</comment>
<feature type="transmembrane region" description="Helical" evidence="1">
    <location>
        <begin position="28"/>
        <end position="48"/>
    </location>
</feature>
<sequence length="54" mass="6126">MKPQTVFLFLFLLIGATSCDVVLGIFEAGMWVGIIIVVLIVALVVYILNRFRRR</sequence>
<dbReference type="PROSITE" id="PS51257">
    <property type="entry name" value="PROKAR_LIPOPROTEIN"/>
    <property type="match status" value="1"/>
</dbReference>
<dbReference type="AlphaFoldDB" id="M7NQX2"/>
<protein>
    <recommendedName>
        <fullName evidence="4">Phosphatidate cytidylyltransferase</fullName>
    </recommendedName>
</protein>
<keyword evidence="1" id="KW-0812">Transmembrane</keyword>
<evidence type="ECO:0000313" key="2">
    <source>
        <dbReference type="EMBL" id="EMR04115.1"/>
    </source>
</evidence>
<dbReference type="STRING" id="1279009.ADICEAN_00738"/>
<organism evidence="2 3">
    <name type="scientific">Cesiribacter andamanensis AMV16</name>
    <dbReference type="NCBI Taxonomy" id="1279009"/>
    <lineage>
        <taxon>Bacteria</taxon>
        <taxon>Pseudomonadati</taxon>
        <taxon>Bacteroidota</taxon>
        <taxon>Cytophagia</taxon>
        <taxon>Cytophagales</taxon>
        <taxon>Cesiribacteraceae</taxon>
        <taxon>Cesiribacter</taxon>
    </lineage>
</organism>